<dbReference type="EMBL" id="RZGK01000012">
    <property type="protein sequence ID" value="KAF9694947.1"/>
    <property type="molecule type" value="Genomic_DNA"/>
</dbReference>
<reference evidence="3" key="2">
    <citation type="submission" date="2020-09" db="EMBL/GenBank/DDBJ databases">
        <title>Reference genome assembly for Australian Ascochyta lentis isolate Al4.</title>
        <authorList>
            <person name="Lee R.C."/>
            <person name="Farfan-Caceres L.M."/>
            <person name="Debler J.W."/>
            <person name="Williams A.H."/>
            <person name="Henares B.M."/>
        </authorList>
    </citation>
    <scope>NUCLEOTIDE SEQUENCE</scope>
    <source>
        <strain evidence="3">Al4</strain>
    </source>
</reference>
<protein>
    <submittedName>
        <fullName evidence="3">Uncharacterized protein</fullName>
    </submittedName>
</protein>
<dbReference type="OrthoDB" id="5347452at2759"/>
<dbReference type="AlphaFoldDB" id="A0A8H7J2A0"/>
<feature type="chain" id="PRO_5034576290" evidence="2">
    <location>
        <begin position="19"/>
        <end position="279"/>
    </location>
</feature>
<feature type="compositionally biased region" description="Low complexity" evidence="1">
    <location>
        <begin position="238"/>
        <end position="251"/>
    </location>
</feature>
<accession>A0A8H7J2A0</accession>
<reference evidence="3" key="1">
    <citation type="submission" date="2018-12" db="EMBL/GenBank/DDBJ databases">
        <authorList>
            <person name="Syme R.A."/>
            <person name="Farfan-Caceres L."/>
            <person name="Lichtenzveig J."/>
        </authorList>
    </citation>
    <scope>NUCLEOTIDE SEQUENCE</scope>
    <source>
        <strain evidence="3">Al4</strain>
    </source>
</reference>
<feature type="signal peptide" evidence="2">
    <location>
        <begin position="1"/>
        <end position="18"/>
    </location>
</feature>
<evidence type="ECO:0000313" key="4">
    <source>
        <dbReference type="Proteomes" id="UP000651452"/>
    </source>
</evidence>
<proteinExistence type="predicted"/>
<keyword evidence="2" id="KW-0732">Signal</keyword>
<sequence>MFVGSIIALLALSPTAFGIAFPGPAPTATDGAFEANLYGRSPRPTGGPPSLPELFRRQQADDGVCGYLKGDSENSVSCSVGNCLYDNSLSWFGCCTGTVRSDCQLFTSCVGSASISSCLENSACANDDYALACTESTAGVCMTIWGNGDEGTVNHYVCGSTSTRVQILATPTGVSGSASVSVRSSSTAAFSSGGGLLRSSSTQQASNSSEDDDSNSTTQSSRAGASSATTNDIPRINTAATGATRNAATSTQSTAGAMRTAQAVLGAAGGLAGVIALVV</sequence>
<keyword evidence="4" id="KW-1185">Reference proteome</keyword>
<evidence type="ECO:0000256" key="2">
    <source>
        <dbReference type="SAM" id="SignalP"/>
    </source>
</evidence>
<feature type="region of interest" description="Disordered" evidence="1">
    <location>
        <begin position="189"/>
        <end position="253"/>
    </location>
</feature>
<evidence type="ECO:0000256" key="1">
    <source>
        <dbReference type="SAM" id="MobiDB-lite"/>
    </source>
</evidence>
<feature type="compositionally biased region" description="Polar residues" evidence="1">
    <location>
        <begin position="222"/>
        <end position="232"/>
    </location>
</feature>
<evidence type="ECO:0000313" key="3">
    <source>
        <dbReference type="EMBL" id="KAF9694947.1"/>
    </source>
</evidence>
<comment type="caution">
    <text evidence="3">The sequence shown here is derived from an EMBL/GenBank/DDBJ whole genome shotgun (WGS) entry which is preliminary data.</text>
</comment>
<dbReference type="Proteomes" id="UP000651452">
    <property type="component" value="Unassembled WGS sequence"/>
</dbReference>
<name>A0A8H7J2A0_9PLEO</name>
<organism evidence="3 4">
    <name type="scientific">Ascochyta lentis</name>
    <dbReference type="NCBI Taxonomy" id="205686"/>
    <lineage>
        <taxon>Eukaryota</taxon>
        <taxon>Fungi</taxon>
        <taxon>Dikarya</taxon>
        <taxon>Ascomycota</taxon>
        <taxon>Pezizomycotina</taxon>
        <taxon>Dothideomycetes</taxon>
        <taxon>Pleosporomycetidae</taxon>
        <taxon>Pleosporales</taxon>
        <taxon>Pleosporineae</taxon>
        <taxon>Didymellaceae</taxon>
        <taxon>Ascochyta</taxon>
    </lineage>
</organism>
<feature type="compositionally biased region" description="Low complexity" evidence="1">
    <location>
        <begin position="189"/>
        <end position="208"/>
    </location>
</feature>
<gene>
    <name evidence="3" type="ORF">EKO04_006777</name>
</gene>